<comment type="cofactor">
    <cofactor evidence="1">
        <name>FAD</name>
        <dbReference type="ChEBI" id="CHEBI:57692"/>
    </cofactor>
</comment>
<dbReference type="InterPro" id="IPR036188">
    <property type="entry name" value="FAD/NAD-bd_sf"/>
</dbReference>
<dbReference type="AlphaFoldDB" id="A0A1H4IK48"/>
<evidence type="ECO:0000256" key="4">
    <source>
        <dbReference type="ARBA" id="ARBA00023002"/>
    </source>
</evidence>
<evidence type="ECO:0000256" key="1">
    <source>
        <dbReference type="ARBA" id="ARBA00001974"/>
    </source>
</evidence>
<dbReference type="InterPro" id="IPR028202">
    <property type="entry name" value="Reductase_C"/>
</dbReference>
<evidence type="ECO:0000313" key="8">
    <source>
        <dbReference type="Proteomes" id="UP000183407"/>
    </source>
</evidence>
<dbReference type="GO" id="GO:0005737">
    <property type="term" value="C:cytoplasm"/>
    <property type="evidence" value="ECO:0007669"/>
    <property type="project" value="TreeGrafter"/>
</dbReference>
<dbReference type="PRINTS" id="PR00368">
    <property type="entry name" value="FADPNR"/>
</dbReference>
<evidence type="ECO:0000259" key="5">
    <source>
        <dbReference type="Pfam" id="PF07992"/>
    </source>
</evidence>
<feature type="domain" description="Reductase C-terminal" evidence="6">
    <location>
        <begin position="320"/>
        <end position="403"/>
    </location>
</feature>
<reference evidence="8" key="1">
    <citation type="submission" date="2016-10" db="EMBL/GenBank/DDBJ databases">
        <authorList>
            <person name="Varghese N."/>
        </authorList>
    </citation>
    <scope>NUCLEOTIDE SEQUENCE [LARGE SCALE GENOMIC DNA]</scope>
    <source>
        <strain evidence="8">DSM 44719</strain>
    </source>
</reference>
<evidence type="ECO:0000256" key="2">
    <source>
        <dbReference type="ARBA" id="ARBA00022630"/>
    </source>
</evidence>
<keyword evidence="3" id="KW-0274">FAD</keyword>
<dbReference type="PANTHER" id="PTHR43557:SF2">
    <property type="entry name" value="RIESKE DOMAIN-CONTAINING PROTEIN-RELATED"/>
    <property type="match status" value="1"/>
</dbReference>
<protein>
    <submittedName>
        <fullName evidence="7">3-phenylpropionate/trans-cinnamate dioxygenase ferredoxin reductase subunit</fullName>
    </submittedName>
</protein>
<dbReference type="PANTHER" id="PTHR43557">
    <property type="entry name" value="APOPTOSIS-INDUCING FACTOR 1"/>
    <property type="match status" value="1"/>
</dbReference>
<dbReference type="EMBL" id="FNTL01000002">
    <property type="protein sequence ID" value="SEB34417.1"/>
    <property type="molecule type" value="Genomic_DNA"/>
</dbReference>
<dbReference type="SUPFAM" id="SSF51905">
    <property type="entry name" value="FAD/NAD(P)-binding domain"/>
    <property type="match status" value="2"/>
</dbReference>
<dbReference type="InterPro" id="IPR016156">
    <property type="entry name" value="FAD/NAD-linked_Rdtase_dimer_sf"/>
</dbReference>
<keyword evidence="7" id="KW-0223">Dioxygenase</keyword>
<organism evidence="7 8">
    <name type="scientific">Rhodococcus jostii</name>
    <dbReference type="NCBI Taxonomy" id="132919"/>
    <lineage>
        <taxon>Bacteria</taxon>
        <taxon>Bacillati</taxon>
        <taxon>Actinomycetota</taxon>
        <taxon>Actinomycetes</taxon>
        <taxon>Mycobacteriales</taxon>
        <taxon>Nocardiaceae</taxon>
        <taxon>Rhodococcus</taxon>
    </lineage>
</organism>
<proteinExistence type="predicted"/>
<dbReference type="GO" id="GO:0051213">
    <property type="term" value="F:dioxygenase activity"/>
    <property type="evidence" value="ECO:0007669"/>
    <property type="project" value="UniProtKB-KW"/>
</dbReference>
<dbReference type="GO" id="GO:0016651">
    <property type="term" value="F:oxidoreductase activity, acting on NAD(P)H"/>
    <property type="evidence" value="ECO:0007669"/>
    <property type="project" value="TreeGrafter"/>
</dbReference>
<sequence length="415" mass="45166">MTETYVVVGASLAGARAVETLRTEGFDGRVVLVGAENHLPYDRPPLSKEVILGHKQPGETLIHPAEFYSDNDIELLLGAWATRIDTHGGRVELDRGRSIAADKVLLCTGTTPRRPDVPGLDLDGVHFLRTVDDSAAIRDKLLAGGSVVIVGGGLIGIELAASALALGNDVTVLEREPGLLRRVLGTRIGDRLSRLHSENGIRIRTNAEVARIEGDHHVRRVHTMDGFVVEADVVVVGIGVLPAIELARDSGIDLDNGIVVDEFCETSVPNIYAAGDIANHPNEVAGERIRLEHWQNAQNQGIAAARSMVGHREPYRDVPWFWSDQGETNIQVAGRPRATDDLVWRGDPESMEFSVFHLRHGVLVGVVGVNRRRDVRMAMSLIDKQVRPEQALLADPAVDLRKIGDSQSVVRGLPQ</sequence>
<feature type="domain" description="FAD/NAD(P)-binding" evidence="5">
    <location>
        <begin position="5"/>
        <end position="301"/>
    </location>
</feature>
<accession>A0A1H4IK48</accession>
<dbReference type="Proteomes" id="UP000183407">
    <property type="component" value="Unassembled WGS sequence"/>
</dbReference>
<dbReference type="Pfam" id="PF14759">
    <property type="entry name" value="Reductase_C"/>
    <property type="match status" value="1"/>
</dbReference>
<evidence type="ECO:0000259" key="6">
    <source>
        <dbReference type="Pfam" id="PF14759"/>
    </source>
</evidence>
<dbReference type="SUPFAM" id="SSF55424">
    <property type="entry name" value="FAD/NAD-linked reductases, dimerisation (C-terminal) domain"/>
    <property type="match status" value="1"/>
</dbReference>
<dbReference type="PRINTS" id="PR00411">
    <property type="entry name" value="PNDRDTASEI"/>
</dbReference>
<gene>
    <name evidence="7" type="ORF">SAMN04490220_0136</name>
</gene>
<dbReference type="Pfam" id="PF07992">
    <property type="entry name" value="Pyr_redox_2"/>
    <property type="match status" value="1"/>
</dbReference>
<name>A0A1H4IK48_RHOJO</name>
<dbReference type="InterPro" id="IPR050446">
    <property type="entry name" value="FAD-oxidoreductase/Apoptosis"/>
</dbReference>
<dbReference type="RefSeq" id="WP_073362334.1">
    <property type="nucleotide sequence ID" value="NZ_FNTL01000002.1"/>
</dbReference>
<dbReference type="OrthoDB" id="3568330at2"/>
<dbReference type="Gene3D" id="3.50.50.60">
    <property type="entry name" value="FAD/NAD(P)-binding domain"/>
    <property type="match status" value="2"/>
</dbReference>
<evidence type="ECO:0000313" key="7">
    <source>
        <dbReference type="EMBL" id="SEB34417.1"/>
    </source>
</evidence>
<evidence type="ECO:0000256" key="3">
    <source>
        <dbReference type="ARBA" id="ARBA00022827"/>
    </source>
</evidence>
<dbReference type="Gene3D" id="3.30.390.30">
    <property type="match status" value="1"/>
</dbReference>
<keyword evidence="2" id="KW-0285">Flavoprotein</keyword>
<dbReference type="InterPro" id="IPR023753">
    <property type="entry name" value="FAD/NAD-binding_dom"/>
</dbReference>
<keyword evidence="4" id="KW-0560">Oxidoreductase</keyword>